<evidence type="ECO:0000313" key="2">
    <source>
        <dbReference type="EMBL" id="KAL3502807.1"/>
    </source>
</evidence>
<dbReference type="Pfam" id="PF03732">
    <property type="entry name" value="Retrotrans_gag"/>
    <property type="match status" value="1"/>
</dbReference>
<dbReference type="InterPro" id="IPR005162">
    <property type="entry name" value="Retrotrans_gag_dom"/>
</dbReference>
<evidence type="ECO:0000313" key="3">
    <source>
        <dbReference type="Proteomes" id="UP001630127"/>
    </source>
</evidence>
<name>A0ABD2Y8R3_9GENT</name>
<protein>
    <recommendedName>
        <fullName evidence="1">Retrotransposon gag domain-containing protein</fullName>
    </recommendedName>
</protein>
<organism evidence="2 3">
    <name type="scientific">Cinchona calisaya</name>
    <dbReference type="NCBI Taxonomy" id="153742"/>
    <lineage>
        <taxon>Eukaryota</taxon>
        <taxon>Viridiplantae</taxon>
        <taxon>Streptophyta</taxon>
        <taxon>Embryophyta</taxon>
        <taxon>Tracheophyta</taxon>
        <taxon>Spermatophyta</taxon>
        <taxon>Magnoliopsida</taxon>
        <taxon>eudicotyledons</taxon>
        <taxon>Gunneridae</taxon>
        <taxon>Pentapetalae</taxon>
        <taxon>asterids</taxon>
        <taxon>lamiids</taxon>
        <taxon>Gentianales</taxon>
        <taxon>Rubiaceae</taxon>
        <taxon>Cinchonoideae</taxon>
        <taxon>Cinchoneae</taxon>
        <taxon>Cinchona</taxon>
    </lineage>
</organism>
<comment type="caution">
    <text evidence="2">The sequence shown here is derived from an EMBL/GenBank/DDBJ whole genome shotgun (WGS) entry which is preliminary data.</text>
</comment>
<evidence type="ECO:0000259" key="1">
    <source>
        <dbReference type="Pfam" id="PF03732"/>
    </source>
</evidence>
<reference evidence="2 3" key="1">
    <citation type="submission" date="2024-11" db="EMBL/GenBank/DDBJ databases">
        <title>A near-complete genome assembly of Cinchona calisaya.</title>
        <authorList>
            <person name="Lian D.C."/>
            <person name="Zhao X.W."/>
            <person name="Wei L."/>
        </authorList>
    </citation>
    <scope>NUCLEOTIDE SEQUENCE [LARGE SCALE GENOMIC DNA]</scope>
    <source>
        <tissue evidence="2">Nenye</tissue>
    </source>
</reference>
<gene>
    <name evidence="2" type="ORF">ACH5RR_037256</name>
</gene>
<dbReference type="EMBL" id="JBJUIK010000015">
    <property type="protein sequence ID" value="KAL3502807.1"/>
    <property type="molecule type" value="Genomic_DNA"/>
</dbReference>
<dbReference type="AlphaFoldDB" id="A0ABD2Y8R3"/>
<accession>A0ABD2Y8R3</accession>
<keyword evidence="3" id="KW-1185">Reference proteome</keyword>
<dbReference type="Proteomes" id="UP001630127">
    <property type="component" value="Unassembled WGS sequence"/>
</dbReference>
<proteinExistence type="predicted"/>
<feature type="domain" description="Retrotransposon gag" evidence="1">
    <location>
        <begin position="11"/>
        <end position="77"/>
    </location>
</feature>
<sequence length="124" mass="14696">MEPMIDVAENDITWEEFKEIFFYQYFPRALRQKRQNDFYNLRQTGIMTVLQYANKFTSLGRFCSKVFEDEEEKMDRFEQAIVLLRVACLSSILVLDSYGDNKVCWYVGYWSYSISEVGQKASSS</sequence>